<dbReference type="GO" id="GO:0006308">
    <property type="term" value="P:DNA catabolic process"/>
    <property type="evidence" value="ECO:0007669"/>
    <property type="project" value="UniProtKB-UniRule"/>
</dbReference>
<evidence type="ECO:0000259" key="17">
    <source>
        <dbReference type="Pfam" id="PF24844"/>
    </source>
</evidence>
<dbReference type="PIRSF" id="PIRSF016275">
    <property type="entry name" value="PolC_DP2"/>
    <property type="match status" value="1"/>
</dbReference>
<keyword evidence="6 14" id="KW-0540">Nuclease</keyword>
<comment type="similarity">
    <text evidence="1 14">Belongs to the archaeal DNA polymerase II family.</text>
</comment>
<organism evidence="19 20">
    <name type="scientific">Methanomethylophilus alvi</name>
    <dbReference type="NCBI Taxonomy" id="1291540"/>
    <lineage>
        <taxon>Archaea</taxon>
        <taxon>Methanobacteriati</taxon>
        <taxon>Thermoplasmatota</taxon>
        <taxon>Thermoplasmata</taxon>
        <taxon>Methanomassiliicoccales</taxon>
        <taxon>Methanomethylophilaceae</taxon>
        <taxon>Methanomethylophilus</taxon>
    </lineage>
</organism>
<name>A0A3G3IG72_9ARCH</name>
<sequence>MGEVATSDEMKAYFKKLEDGAEEIYQIAAKARAEGKDPTLEVEIPRAEDLASRVEKLLSDYHVEGVAELIRQKTAEFGNREIVAIKVAEEYARKGIENNESKDKTLDRAVRLGLAIITEGILVAPLEGIATTKIGHNSDGTDFADLVFAGPIRASGGTGQAMSVLICDVVRQALGIGKYIPTEGEIARFDEEIPLYKQCQHLQFTPTSEEIRTIVSECPVMVDGEGTEQTEISGFRDLPRIETNRVRGGACLVVAEGMCLKASKLKKHVDKLGIKGWEFIGKYLDMHKAVDTDDKNKKKVVEPAYKYLKDMVAGRPIFGHPCRVGGFRLRYGRARTSGLASLAYNPASMYAMDEFMAIGTQLKIERPGKACVVTPVDTIEGPTVLLKNGDLVYCGTKEEYLKVKAAVAEVVDNGEILIPYGEFCENNHVLVPSGYPLEWHREEILAKNDDVLPDDWKDPTYARSKEMSAQLGVALHPKFNLYWSDVEVERLSRLRDFIAEEGCVSEGSICVPLDRSPVPQDETKDTSVKKILEDLGALHKVRGSRVIIDPLYTEPMIDCLGLSYDGKTVSKRGEFGGEDPLSAVSAAAGYKVMARAMTRVGTRMGRPEKAKERAGSPLVQALFALGEVVDGKDNPVRDTTSAIKSLSDPNLHKDKPASALHVEMGARRCPVCGKETCLCWCRECDAHTIPYDKAKPADGGSATVTVDIVKEYRDALKALGENEGKESLRCEDKLTSHTKTPELLEKGILRRKHDISIFRDGTIRYDMTDIPLTHFKPREIGLDIEKAHELGYTHDWNGNPLTDPDQIVELKCQDVIPAKDCGDYMARVAGFIDDELEKIYHLPRFYDAKDRHDLIGKLVFGLAPHTSGCILCRIIGYSSVRGCYGHPFYHASKRRNCDGDEDCIILALDALLNFSRIFLPDRRGGLMDCPLVLTTRLDPNEIDKEAHNVDCLRAYPLDLYYAAMDMKDPKEIEKKMDLVGGRIGTPYQYEGLGFTHDTYDISEGPKESAYTTLGSMTDKMTAQLELGMKCRAVDARDVAMKVINKHFMPDMIGNLRSFATQGVRCVKCGNKYRRVPLKGVCKCGNKLNLTVHEASVRKYLEVSKKVCEKYDLDDYTKQRIQIIETSMNSLFNNDKVRKCKLTDFM</sequence>
<keyword evidence="10 14" id="KW-0238">DNA-binding</keyword>
<comment type="catalytic activity">
    <reaction evidence="14">
        <text>Exonucleolytic cleavage in the 3'- to 5'-direction to yield nucleoside 5'-phosphates.</text>
        <dbReference type="EC" id="3.1.11.1"/>
    </reaction>
</comment>
<evidence type="ECO:0000256" key="8">
    <source>
        <dbReference type="ARBA" id="ARBA00022839"/>
    </source>
</evidence>
<dbReference type="InterPro" id="IPR016033">
    <property type="entry name" value="PolC_DP2_N"/>
</dbReference>
<accession>A0A3G3IG72</accession>
<keyword evidence="9 14" id="KW-0239">DNA-directed DNA polymerase</keyword>
<dbReference type="OMA" id="KRRNCDG"/>
<dbReference type="GeneID" id="41321149"/>
<dbReference type="EC" id="2.7.7.7" evidence="14"/>
<evidence type="ECO:0000256" key="1">
    <source>
        <dbReference type="ARBA" id="ARBA00011053"/>
    </source>
</evidence>
<evidence type="ECO:0000256" key="13">
    <source>
        <dbReference type="ARBA" id="ARBA00049244"/>
    </source>
</evidence>
<dbReference type="HAMAP" id="MF_00324">
    <property type="entry name" value="DNApol_II_L_arch"/>
    <property type="match status" value="1"/>
</dbReference>
<evidence type="ECO:0000256" key="5">
    <source>
        <dbReference type="ARBA" id="ARBA00022705"/>
    </source>
</evidence>
<keyword evidence="5 14" id="KW-0235">DNA replication</keyword>
<evidence type="ECO:0000256" key="10">
    <source>
        <dbReference type="ARBA" id="ARBA00023125"/>
    </source>
</evidence>
<dbReference type="GO" id="GO:0003677">
    <property type="term" value="F:DNA binding"/>
    <property type="evidence" value="ECO:0007669"/>
    <property type="project" value="UniProtKB-UniRule"/>
</dbReference>
<dbReference type="Pfam" id="PF24846">
    <property type="entry name" value="PolC_DP2_cat"/>
    <property type="match status" value="1"/>
</dbReference>
<evidence type="ECO:0000256" key="11">
    <source>
        <dbReference type="ARBA" id="ARBA00023268"/>
    </source>
</evidence>
<dbReference type="GO" id="GO:0003887">
    <property type="term" value="F:DNA-directed DNA polymerase activity"/>
    <property type="evidence" value="ECO:0007669"/>
    <property type="project" value="UniProtKB-UniRule"/>
</dbReference>
<dbReference type="Proteomes" id="UP000273278">
    <property type="component" value="Chromosome"/>
</dbReference>
<reference evidence="19 20" key="1">
    <citation type="submission" date="2016-10" db="EMBL/GenBank/DDBJ databases">
        <title>Complete genome of the TMA-utilizing, human hosted archaeon Methanomethylophilus alvus Gen. nov, sp. nov., strain Mx-05, derived from a pure culture.</title>
        <authorList>
            <person name="Brugere J.-F."/>
            <person name="Ben Hania W."/>
            <person name="Chaudhary P.P."/>
            <person name="Gaci N."/>
            <person name="Borrel G."/>
            <person name="Cao Van Tuat L."/>
            <person name="Fardeau M.-L."/>
            <person name="Harris H.M.B."/>
            <person name="O'Toole P.W."/>
            <person name="Ollivier B."/>
        </authorList>
    </citation>
    <scope>NUCLEOTIDE SEQUENCE [LARGE SCALE GENOMIC DNA]</scope>
    <source>
        <strain evidence="19 20">Mx-05</strain>
    </source>
</reference>
<dbReference type="EMBL" id="CP017686">
    <property type="protein sequence ID" value="AYQ54534.1"/>
    <property type="molecule type" value="Genomic_DNA"/>
</dbReference>
<evidence type="ECO:0000313" key="19">
    <source>
        <dbReference type="EMBL" id="AYQ54534.1"/>
    </source>
</evidence>
<dbReference type="Pfam" id="PF03833">
    <property type="entry name" value="PolC_DP2_N"/>
    <property type="match status" value="1"/>
</dbReference>
<evidence type="ECO:0000256" key="14">
    <source>
        <dbReference type="HAMAP-Rule" id="MF_00324"/>
    </source>
</evidence>
<evidence type="ECO:0000256" key="6">
    <source>
        <dbReference type="ARBA" id="ARBA00022722"/>
    </source>
</evidence>
<dbReference type="NCBIfam" id="TIGR00354">
    <property type="entry name" value="polC"/>
    <property type="match status" value="1"/>
</dbReference>
<evidence type="ECO:0000259" key="15">
    <source>
        <dbReference type="Pfam" id="PF03833"/>
    </source>
</evidence>
<evidence type="ECO:0000313" key="20">
    <source>
        <dbReference type="Proteomes" id="UP000273278"/>
    </source>
</evidence>
<gene>
    <name evidence="14" type="primary">polC</name>
    <name evidence="19" type="ORF">BKD89_01735</name>
</gene>
<evidence type="ECO:0000256" key="2">
    <source>
        <dbReference type="ARBA" id="ARBA00011315"/>
    </source>
</evidence>
<dbReference type="InterPro" id="IPR056172">
    <property type="entry name" value="PolC_DP2_cat_dom"/>
</dbReference>
<keyword evidence="7 14" id="KW-0378">Hydrolase</keyword>
<keyword evidence="11 14" id="KW-0511">Multifunctional enzyme</keyword>
<dbReference type="InterPro" id="IPR054475">
    <property type="entry name" value="Znf-DPOE"/>
</dbReference>
<dbReference type="PANTHER" id="PTHR42210">
    <property type="entry name" value="DNA POLYMERASE II LARGE SUBUNIT"/>
    <property type="match status" value="1"/>
</dbReference>
<keyword evidence="4 14" id="KW-0548">Nucleotidyltransferase</keyword>
<comment type="function">
    <text evidence="12 14">Possesses two activities: a DNA synthesis (polymerase) and an exonucleolytic activity that degrades single-stranded DNA in the 3'- to 5'-direction. Has a template-primer preference which is characteristic of a replicative DNA polymerase.</text>
</comment>
<dbReference type="Pfam" id="PF24844">
    <property type="entry name" value="PolC_DP2_central"/>
    <property type="match status" value="1"/>
</dbReference>
<comment type="catalytic activity">
    <reaction evidence="13 14">
        <text>DNA(n) + a 2'-deoxyribonucleoside 5'-triphosphate = DNA(n+1) + diphosphate</text>
        <dbReference type="Rhea" id="RHEA:22508"/>
        <dbReference type="Rhea" id="RHEA-COMP:17339"/>
        <dbReference type="Rhea" id="RHEA-COMP:17340"/>
        <dbReference type="ChEBI" id="CHEBI:33019"/>
        <dbReference type="ChEBI" id="CHEBI:61560"/>
        <dbReference type="ChEBI" id="CHEBI:173112"/>
        <dbReference type="EC" id="2.7.7.7"/>
    </reaction>
</comment>
<feature type="domain" description="DNA polymerase-epsilon zinc finger" evidence="16">
    <location>
        <begin position="1060"/>
        <end position="1112"/>
    </location>
</feature>
<proteinExistence type="inferred from homology"/>
<evidence type="ECO:0000259" key="18">
    <source>
        <dbReference type="Pfam" id="PF24846"/>
    </source>
</evidence>
<dbReference type="EC" id="3.1.11.1" evidence="14"/>
<feature type="domain" description="DNA polymerase II large subunit DP2 central" evidence="17">
    <location>
        <begin position="295"/>
        <end position="694"/>
    </location>
</feature>
<dbReference type="NCBIfam" id="NF003103">
    <property type="entry name" value="PRK04023.1"/>
    <property type="match status" value="1"/>
</dbReference>
<dbReference type="GO" id="GO:0008310">
    <property type="term" value="F:single-stranded DNA 3'-5' DNA exonuclease activity"/>
    <property type="evidence" value="ECO:0007669"/>
    <property type="project" value="UniProtKB-EC"/>
</dbReference>
<comment type="subunit">
    <text evidence="2 14">Heterodimer of a large subunit and a small subunit.</text>
</comment>
<protein>
    <recommendedName>
        <fullName evidence="14">DNA polymerase II large subunit</fullName>
        <shortName evidence="14">Pol II</shortName>
        <ecNumber evidence="14">2.7.7.7</ecNumber>
    </recommendedName>
    <alternativeName>
        <fullName evidence="14">Exodeoxyribonuclease large subunit</fullName>
        <ecNumber evidence="14">3.1.11.1</ecNumber>
    </alternativeName>
</protein>
<evidence type="ECO:0000256" key="12">
    <source>
        <dbReference type="ARBA" id="ARBA00025068"/>
    </source>
</evidence>
<dbReference type="InterPro" id="IPR056171">
    <property type="entry name" value="PolC_DP2_central_dom"/>
</dbReference>
<dbReference type="RefSeq" id="WP_015504248.1">
    <property type="nucleotide sequence ID" value="NZ_CP017686.1"/>
</dbReference>
<dbReference type="AlphaFoldDB" id="A0A3G3IG72"/>
<evidence type="ECO:0000256" key="3">
    <source>
        <dbReference type="ARBA" id="ARBA00022679"/>
    </source>
</evidence>
<dbReference type="PANTHER" id="PTHR42210:SF1">
    <property type="entry name" value="DNA POLYMERASE II LARGE SUBUNIT"/>
    <property type="match status" value="1"/>
</dbReference>
<evidence type="ECO:0000256" key="9">
    <source>
        <dbReference type="ARBA" id="ARBA00022932"/>
    </source>
</evidence>
<keyword evidence="8 14" id="KW-0269">Exonuclease</keyword>
<evidence type="ECO:0000256" key="4">
    <source>
        <dbReference type="ARBA" id="ARBA00022695"/>
    </source>
</evidence>
<dbReference type="Pfam" id="PF22912">
    <property type="entry name" value="zf-DPOE"/>
    <property type="match status" value="1"/>
</dbReference>
<feature type="domain" description="DNA polymerase II large subunit DP2 N-terminal" evidence="15">
    <location>
        <begin position="12"/>
        <end position="284"/>
    </location>
</feature>
<keyword evidence="3 14" id="KW-0808">Transferase</keyword>
<feature type="domain" description="DNA polymerase II large subunit DP2 catalytic" evidence="18">
    <location>
        <begin position="725"/>
        <end position="1019"/>
    </location>
</feature>
<evidence type="ECO:0000256" key="7">
    <source>
        <dbReference type="ARBA" id="ARBA00022801"/>
    </source>
</evidence>
<dbReference type="GO" id="GO:0006261">
    <property type="term" value="P:DNA-templated DNA replication"/>
    <property type="evidence" value="ECO:0007669"/>
    <property type="project" value="UniProtKB-UniRule"/>
</dbReference>
<evidence type="ECO:0000259" key="16">
    <source>
        <dbReference type="Pfam" id="PF22912"/>
    </source>
</evidence>
<dbReference type="InterPro" id="IPR004475">
    <property type="entry name" value="PolC_DP2"/>
</dbReference>